<dbReference type="Pfam" id="PF03466">
    <property type="entry name" value="LysR_substrate"/>
    <property type="match status" value="1"/>
</dbReference>
<dbReference type="PANTHER" id="PTHR30537">
    <property type="entry name" value="HTH-TYPE TRANSCRIPTIONAL REGULATOR"/>
    <property type="match status" value="1"/>
</dbReference>
<gene>
    <name evidence="9" type="ORF">IEI95_009830</name>
</gene>
<comment type="similarity">
    <text evidence="1">Belongs to the LysR transcriptional regulatory family.</text>
</comment>
<dbReference type="InterPro" id="IPR005119">
    <property type="entry name" value="LysR_subst-bd"/>
</dbReference>
<evidence type="ECO:0000256" key="4">
    <source>
        <dbReference type="ARBA" id="ARBA00023163"/>
    </source>
</evidence>
<keyword evidence="2" id="KW-0805">Transcription regulation</keyword>
<keyword evidence="3" id="KW-0238">DNA-binding</keyword>
<dbReference type="PROSITE" id="PS50931">
    <property type="entry name" value="HTH_LYSR"/>
    <property type="match status" value="1"/>
</dbReference>
<dbReference type="RefSeq" id="WP_156534822.1">
    <property type="nucleotide sequence ID" value="NZ_JACXXJ020000004.1"/>
</dbReference>
<evidence type="ECO:0000256" key="6">
    <source>
        <dbReference type="ARBA" id="ARBA00067332"/>
    </source>
</evidence>
<evidence type="ECO:0000256" key="3">
    <source>
        <dbReference type="ARBA" id="ARBA00023125"/>
    </source>
</evidence>
<dbReference type="InterPro" id="IPR036390">
    <property type="entry name" value="WH_DNA-bd_sf"/>
</dbReference>
<dbReference type="InterPro" id="IPR036388">
    <property type="entry name" value="WH-like_DNA-bd_sf"/>
</dbReference>
<evidence type="ECO:0000256" key="5">
    <source>
        <dbReference type="ARBA" id="ARBA00054626"/>
    </source>
</evidence>
<protein>
    <recommendedName>
        <fullName evidence="6">HTH-type transcriptional regulator TtuA</fullName>
    </recommendedName>
    <alternativeName>
        <fullName evidence="7">Tartrate utilization transcriptional regulator</fullName>
    </alternativeName>
</protein>
<dbReference type="InterPro" id="IPR000847">
    <property type="entry name" value="LysR_HTH_N"/>
</dbReference>
<dbReference type="EMBL" id="JACXXJ020000004">
    <property type="protein sequence ID" value="MBF2714520.1"/>
    <property type="molecule type" value="Genomic_DNA"/>
</dbReference>
<dbReference type="PRINTS" id="PR00039">
    <property type="entry name" value="HTHLYSR"/>
</dbReference>
<dbReference type="InterPro" id="IPR058163">
    <property type="entry name" value="LysR-type_TF_proteobact-type"/>
</dbReference>
<evidence type="ECO:0000256" key="1">
    <source>
        <dbReference type="ARBA" id="ARBA00009437"/>
    </source>
</evidence>
<evidence type="ECO:0000256" key="2">
    <source>
        <dbReference type="ARBA" id="ARBA00023015"/>
    </source>
</evidence>
<dbReference type="Gene3D" id="1.10.10.10">
    <property type="entry name" value="Winged helix-like DNA-binding domain superfamily/Winged helix DNA-binding domain"/>
    <property type="match status" value="1"/>
</dbReference>
<accession>A0AAE2R9V9</accession>
<dbReference type="Proteomes" id="UP000655037">
    <property type="component" value="Unassembled WGS sequence"/>
</dbReference>
<evidence type="ECO:0000313" key="10">
    <source>
        <dbReference type="Proteomes" id="UP000655037"/>
    </source>
</evidence>
<dbReference type="CDD" id="cd08422">
    <property type="entry name" value="PBP2_CrgA_like"/>
    <property type="match status" value="1"/>
</dbReference>
<evidence type="ECO:0000313" key="9">
    <source>
        <dbReference type="EMBL" id="MBF2714520.1"/>
    </source>
</evidence>
<dbReference type="SUPFAM" id="SSF53850">
    <property type="entry name" value="Periplasmic binding protein-like II"/>
    <property type="match status" value="1"/>
</dbReference>
<reference evidence="9" key="1">
    <citation type="submission" date="2020-11" db="EMBL/GenBank/DDBJ databases">
        <title>Agrobacterium vitis strain K377 genome.</title>
        <authorList>
            <person name="Xi H."/>
        </authorList>
    </citation>
    <scope>NUCLEOTIDE SEQUENCE</scope>
    <source>
        <strain evidence="9">K377</strain>
        <plasmid evidence="9">unnamed3</plasmid>
    </source>
</reference>
<evidence type="ECO:0000256" key="7">
    <source>
        <dbReference type="ARBA" id="ARBA00083243"/>
    </source>
</evidence>
<dbReference type="Gene3D" id="3.40.190.290">
    <property type="match status" value="1"/>
</dbReference>
<keyword evidence="4" id="KW-0804">Transcription</keyword>
<sequence>MDRFTALKVFCAVIEARSFTKAGNNIGLSRPAISKNIRELEAHVGVTLVNRTTRGVMPSETGSRYYQIVSELLWRHEQADEVASQSGAELRGTLRVTMPVTLGLHLILPVLPQFNEENPECSLDLCLSEEKQQLVEGNFDVAVRASQRLEDSTLMSRCIGSVTYAICAAPSYVQKSQSLKSPKDLEDHQLVVHGANIGDQKWRFSAQGESCYVSVRAQHKSNCSEAIKSLTVAGMGIARIPRPYVSRELAEGRLVELLSDWTMEPLTIYAMYPQSNFLPRRTRLFIDFMSRALKVY</sequence>
<dbReference type="FunFam" id="1.10.10.10:FF:000001">
    <property type="entry name" value="LysR family transcriptional regulator"/>
    <property type="match status" value="1"/>
</dbReference>
<comment type="function">
    <text evidence="5">Transcriptional regulator of the ttuABCDE tartrate utilization operon.</text>
</comment>
<evidence type="ECO:0000259" key="8">
    <source>
        <dbReference type="PROSITE" id="PS50931"/>
    </source>
</evidence>
<name>A0AAE2R9V9_AGRVI</name>
<dbReference type="GO" id="GO:0003700">
    <property type="term" value="F:DNA-binding transcription factor activity"/>
    <property type="evidence" value="ECO:0007669"/>
    <property type="project" value="InterPro"/>
</dbReference>
<dbReference type="Pfam" id="PF00126">
    <property type="entry name" value="HTH_1"/>
    <property type="match status" value="1"/>
</dbReference>
<keyword evidence="9" id="KW-0614">Plasmid</keyword>
<geneLocation type="plasmid" evidence="9">
    <name>unnamed3</name>
</geneLocation>
<dbReference type="AlphaFoldDB" id="A0AAE2R9V9"/>
<feature type="domain" description="HTH lysR-type" evidence="8">
    <location>
        <begin position="1"/>
        <end position="59"/>
    </location>
</feature>
<dbReference type="GO" id="GO:0043565">
    <property type="term" value="F:sequence-specific DNA binding"/>
    <property type="evidence" value="ECO:0007669"/>
    <property type="project" value="TreeGrafter"/>
</dbReference>
<dbReference type="PANTHER" id="PTHR30537:SF5">
    <property type="entry name" value="HTH-TYPE TRANSCRIPTIONAL ACTIVATOR TTDR-RELATED"/>
    <property type="match status" value="1"/>
</dbReference>
<dbReference type="SUPFAM" id="SSF46785">
    <property type="entry name" value="Winged helix' DNA-binding domain"/>
    <property type="match status" value="1"/>
</dbReference>
<proteinExistence type="inferred from homology"/>
<comment type="caution">
    <text evidence="9">The sequence shown here is derived from an EMBL/GenBank/DDBJ whole genome shotgun (WGS) entry which is preliminary data.</text>
</comment>
<organism evidence="9 10">
    <name type="scientific">Agrobacterium vitis</name>
    <name type="common">Rhizobium vitis</name>
    <dbReference type="NCBI Taxonomy" id="373"/>
    <lineage>
        <taxon>Bacteria</taxon>
        <taxon>Pseudomonadati</taxon>
        <taxon>Pseudomonadota</taxon>
        <taxon>Alphaproteobacteria</taxon>
        <taxon>Hyphomicrobiales</taxon>
        <taxon>Rhizobiaceae</taxon>
        <taxon>Rhizobium/Agrobacterium group</taxon>
        <taxon>Agrobacterium</taxon>
    </lineage>
</organism>
<dbReference type="GO" id="GO:0006351">
    <property type="term" value="P:DNA-templated transcription"/>
    <property type="evidence" value="ECO:0007669"/>
    <property type="project" value="TreeGrafter"/>
</dbReference>